<proteinExistence type="predicted"/>
<reference evidence="1" key="1">
    <citation type="journal article" date="2012" name="Nat. Biotechnol.">
        <title>Reference genome sequence of the model plant Setaria.</title>
        <authorList>
            <person name="Bennetzen J.L."/>
            <person name="Schmutz J."/>
            <person name="Wang H."/>
            <person name="Percifield R."/>
            <person name="Hawkins J."/>
            <person name="Pontaroli A.C."/>
            <person name="Estep M."/>
            <person name="Feng L."/>
            <person name="Vaughn J.N."/>
            <person name="Grimwood J."/>
            <person name="Jenkins J."/>
            <person name="Barry K."/>
            <person name="Lindquist E."/>
            <person name="Hellsten U."/>
            <person name="Deshpande S."/>
            <person name="Wang X."/>
            <person name="Wu X."/>
            <person name="Mitros T."/>
            <person name="Triplett J."/>
            <person name="Yang X."/>
            <person name="Ye C.Y."/>
            <person name="Mauro-Herrera M."/>
            <person name="Wang L."/>
            <person name="Li P."/>
            <person name="Sharma M."/>
            <person name="Sharma R."/>
            <person name="Ronald P.C."/>
            <person name="Panaud O."/>
            <person name="Kellogg E.A."/>
            <person name="Brutnell T.P."/>
            <person name="Doust A.N."/>
            <person name="Tuskan G.A."/>
            <person name="Rokhsar D."/>
            <person name="Devos K.M."/>
        </authorList>
    </citation>
    <scope>NUCLEOTIDE SEQUENCE [LARGE SCALE GENOMIC DNA]</scope>
    <source>
        <strain evidence="1">Yugu1</strain>
    </source>
</reference>
<accession>A0A368SRX6</accession>
<dbReference type="AlphaFoldDB" id="A0A368SRX6"/>
<gene>
    <name evidence="1" type="ORF">SETIT_9G432600v2</name>
</gene>
<dbReference type="EMBL" id="CM003536">
    <property type="protein sequence ID" value="RCV45182.1"/>
    <property type="molecule type" value="Genomic_DNA"/>
</dbReference>
<sequence>MIAPRKRKISLSRTFFSRRRLCLESPLLSPKRCFAAASPPIAAPPYRLSLACVLYGALLSAPSEGDGSARARCGATAASPHIHGPHLPASSPPRALPSRCLIW</sequence>
<reference evidence="1" key="2">
    <citation type="submission" date="2015-07" db="EMBL/GenBank/DDBJ databases">
        <authorList>
            <person name="Noorani M."/>
        </authorList>
    </citation>
    <scope>NUCLEOTIDE SEQUENCE</scope>
    <source>
        <strain evidence="1">Yugu1</strain>
    </source>
</reference>
<name>A0A368SRX6_SETIT</name>
<organism evidence="1">
    <name type="scientific">Setaria italica</name>
    <name type="common">Foxtail millet</name>
    <name type="synonym">Panicum italicum</name>
    <dbReference type="NCBI Taxonomy" id="4555"/>
    <lineage>
        <taxon>Eukaryota</taxon>
        <taxon>Viridiplantae</taxon>
        <taxon>Streptophyta</taxon>
        <taxon>Embryophyta</taxon>
        <taxon>Tracheophyta</taxon>
        <taxon>Spermatophyta</taxon>
        <taxon>Magnoliopsida</taxon>
        <taxon>Liliopsida</taxon>
        <taxon>Poales</taxon>
        <taxon>Poaceae</taxon>
        <taxon>PACMAD clade</taxon>
        <taxon>Panicoideae</taxon>
        <taxon>Panicodae</taxon>
        <taxon>Paniceae</taxon>
        <taxon>Cenchrinae</taxon>
        <taxon>Setaria</taxon>
    </lineage>
</organism>
<evidence type="ECO:0000313" key="1">
    <source>
        <dbReference type="EMBL" id="RCV45182.1"/>
    </source>
</evidence>
<protein>
    <submittedName>
        <fullName evidence="1">Uncharacterized protein</fullName>
    </submittedName>
</protein>